<accession>A0AA35KUI5</accession>
<dbReference type="AlphaFoldDB" id="A0AA35KUI5"/>
<keyword evidence="2" id="KW-1185">Reference proteome</keyword>
<protein>
    <submittedName>
        <fullName evidence="1">Uncharacterized protein</fullName>
    </submittedName>
</protein>
<evidence type="ECO:0000313" key="1">
    <source>
        <dbReference type="EMBL" id="CAI5784566.1"/>
    </source>
</evidence>
<sequence length="68" mass="7877">MPLLRKHYFPQQIKLGAAQYNLSFKIHRMSLRDEDDFQQLACRGILPLKEYSHVGASPPSHVQQLTDI</sequence>
<proteinExistence type="predicted"/>
<reference evidence="1" key="1">
    <citation type="submission" date="2022-12" db="EMBL/GenBank/DDBJ databases">
        <authorList>
            <person name="Alioto T."/>
            <person name="Alioto T."/>
            <person name="Gomez Garrido J."/>
        </authorList>
    </citation>
    <scope>NUCLEOTIDE SEQUENCE</scope>
</reference>
<gene>
    <name evidence="1" type="ORF">PODLI_1B025650</name>
</gene>
<name>A0AA35KUI5_9SAUR</name>
<dbReference type="Proteomes" id="UP001178461">
    <property type="component" value="Chromosome 9"/>
</dbReference>
<evidence type="ECO:0000313" key="2">
    <source>
        <dbReference type="Proteomes" id="UP001178461"/>
    </source>
</evidence>
<dbReference type="EMBL" id="OX395134">
    <property type="protein sequence ID" value="CAI5784566.1"/>
    <property type="molecule type" value="Genomic_DNA"/>
</dbReference>
<organism evidence="1 2">
    <name type="scientific">Podarcis lilfordi</name>
    <name type="common">Lilford's wall lizard</name>
    <dbReference type="NCBI Taxonomy" id="74358"/>
    <lineage>
        <taxon>Eukaryota</taxon>
        <taxon>Metazoa</taxon>
        <taxon>Chordata</taxon>
        <taxon>Craniata</taxon>
        <taxon>Vertebrata</taxon>
        <taxon>Euteleostomi</taxon>
        <taxon>Lepidosauria</taxon>
        <taxon>Squamata</taxon>
        <taxon>Bifurcata</taxon>
        <taxon>Unidentata</taxon>
        <taxon>Episquamata</taxon>
        <taxon>Laterata</taxon>
        <taxon>Lacertibaenia</taxon>
        <taxon>Lacertidae</taxon>
        <taxon>Podarcis</taxon>
    </lineage>
</organism>